<dbReference type="RefSeq" id="WP_067236023.1">
    <property type="nucleotide sequence ID" value="NZ_LZMZ01000012.1"/>
</dbReference>
<dbReference type="STRING" id="34059.A9308_00215"/>
<name>A0A1B8QD43_9GAMM</name>
<dbReference type="InterPro" id="IPR006839">
    <property type="entry name" value="DarP"/>
</dbReference>
<dbReference type="Gene3D" id="1.10.60.30">
    <property type="entry name" value="PSPTO4464-like domains"/>
    <property type="match status" value="1"/>
</dbReference>
<keyword evidence="1" id="KW-0963">Cytoplasm</keyword>
<dbReference type="Pfam" id="PF04751">
    <property type="entry name" value="DarP"/>
    <property type="match status" value="1"/>
</dbReference>
<evidence type="ECO:0008006" key="7">
    <source>
        <dbReference type="Google" id="ProtNLM"/>
    </source>
</evidence>
<proteinExistence type="predicted"/>
<evidence type="ECO:0000313" key="5">
    <source>
        <dbReference type="EMBL" id="OBX79499.1"/>
    </source>
</evidence>
<dbReference type="CDD" id="cd16331">
    <property type="entry name" value="YjgA-like"/>
    <property type="match status" value="1"/>
</dbReference>
<dbReference type="PANTHER" id="PTHR38101">
    <property type="entry name" value="UPF0307 PROTEIN YJGA"/>
    <property type="match status" value="1"/>
</dbReference>
<comment type="caution">
    <text evidence="5">The sequence shown here is derived from an EMBL/GenBank/DDBJ whole genome shotgun (WGS) entry which is preliminary data.</text>
</comment>
<evidence type="ECO:0000313" key="6">
    <source>
        <dbReference type="Proteomes" id="UP000092508"/>
    </source>
</evidence>
<evidence type="ECO:0000256" key="4">
    <source>
        <dbReference type="ARBA" id="ARBA00022884"/>
    </source>
</evidence>
<dbReference type="Proteomes" id="UP000092508">
    <property type="component" value="Unassembled WGS sequence"/>
</dbReference>
<dbReference type="GO" id="GO:0019843">
    <property type="term" value="F:rRNA binding"/>
    <property type="evidence" value="ECO:0007669"/>
    <property type="project" value="UniProtKB-KW"/>
</dbReference>
<keyword evidence="3" id="KW-0699">rRNA-binding</keyword>
<dbReference type="InterPro" id="IPR023153">
    <property type="entry name" value="DarP_sf"/>
</dbReference>
<organism evidence="5 6">
    <name type="scientific">Faucicola atlantae</name>
    <dbReference type="NCBI Taxonomy" id="34059"/>
    <lineage>
        <taxon>Bacteria</taxon>
        <taxon>Pseudomonadati</taxon>
        <taxon>Pseudomonadota</taxon>
        <taxon>Gammaproteobacteria</taxon>
        <taxon>Moraxellales</taxon>
        <taxon>Moraxellaceae</taxon>
        <taxon>Faucicola</taxon>
    </lineage>
</organism>
<accession>A0A1B8QD43</accession>
<dbReference type="SUPFAM" id="SSF158710">
    <property type="entry name" value="PSPTO4464-like"/>
    <property type="match status" value="1"/>
</dbReference>
<evidence type="ECO:0000256" key="2">
    <source>
        <dbReference type="ARBA" id="ARBA00022517"/>
    </source>
</evidence>
<evidence type="ECO:0000256" key="1">
    <source>
        <dbReference type="ARBA" id="ARBA00022490"/>
    </source>
</evidence>
<reference evidence="5 6" key="1">
    <citation type="submission" date="2016-06" db="EMBL/GenBank/DDBJ databases">
        <title>Draft genome of Moraxella atlantae CCUG 66109.</title>
        <authorList>
            <person name="Salva-Serra F."/>
            <person name="Engstrom-Jakobsson H."/>
            <person name="Thorell K."/>
            <person name="Gonzales-Siles L."/>
            <person name="Karlsson R."/>
            <person name="Boulund F."/>
            <person name="Engstrand L."/>
            <person name="Kristiansson E."/>
            <person name="Moore E."/>
        </authorList>
    </citation>
    <scope>NUCLEOTIDE SEQUENCE [LARGE SCALE GENOMIC DNA]</scope>
    <source>
        <strain evidence="5 6">CCUG 66109</strain>
    </source>
</reference>
<dbReference type="NCBIfam" id="NF003593">
    <property type="entry name" value="PRK05255.1-1"/>
    <property type="match status" value="1"/>
</dbReference>
<gene>
    <name evidence="5" type="ORF">A9308_00215</name>
</gene>
<evidence type="ECO:0000256" key="3">
    <source>
        <dbReference type="ARBA" id="ARBA00022730"/>
    </source>
</evidence>
<sequence length="174" mass="20201">MANLSNINFEDMDMAISRTEQKKAHERLQQLAEPLANLSKKQMKNLPASEYFVDELLALADISSHEARKRQTKRIGKLLAEEDPHALVEYLFGCTFSPEQQAKIEAWQTRLTLQDDNTLKQFSKQFFASEYNTVKQLLIWLAYADYTDDDELREESLADLHTYIRQVAILSKDK</sequence>
<dbReference type="PANTHER" id="PTHR38101:SF1">
    <property type="entry name" value="UPF0307 PROTEIN YJGA"/>
    <property type="match status" value="1"/>
</dbReference>
<dbReference type="GO" id="GO:0005829">
    <property type="term" value="C:cytosol"/>
    <property type="evidence" value="ECO:0007669"/>
    <property type="project" value="TreeGrafter"/>
</dbReference>
<keyword evidence="2" id="KW-0690">Ribosome biogenesis</keyword>
<dbReference type="OrthoDB" id="6659657at2"/>
<protein>
    <recommendedName>
        <fullName evidence="7">DUF615 domain-containing protein</fullName>
    </recommendedName>
</protein>
<dbReference type="AlphaFoldDB" id="A0A1B8QD43"/>
<keyword evidence="4" id="KW-0694">RNA-binding</keyword>
<dbReference type="GO" id="GO:0042254">
    <property type="term" value="P:ribosome biogenesis"/>
    <property type="evidence" value="ECO:0007669"/>
    <property type="project" value="UniProtKB-KW"/>
</dbReference>
<dbReference type="EMBL" id="LZMZ01000012">
    <property type="protein sequence ID" value="OBX79499.1"/>
    <property type="molecule type" value="Genomic_DNA"/>
</dbReference>